<proteinExistence type="inferred from homology"/>
<dbReference type="KEGG" id="tbe:Trebr_1768"/>
<dbReference type="SUPFAM" id="SSF52540">
    <property type="entry name" value="P-loop containing nucleoside triphosphate hydrolases"/>
    <property type="match status" value="1"/>
</dbReference>
<feature type="binding site" evidence="15">
    <location>
        <position position="430"/>
    </location>
    <ligand>
        <name>Zn(2+)</name>
        <dbReference type="ChEBI" id="CHEBI:29105"/>
        <note>catalytic</note>
    </ligand>
</feature>
<evidence type="ECO:0000256" key="16">
    <source>
        <dbReference type="RuleBase" id="RU003651"/>
    </source>
</evidence>
<dbReference type="eggNOG" id="COG0465">
    <property type="taxonomic scope" value="Bacteria"/>
</dbReference>
<dbReference type="RefSeq" id="WP_013758895.1">
    <property type="nucleotide sequence ID" value="NC_015500.1"/>
</dbReference>
<dbReference type="GO" id="GO:0008270">
    <property type="term" value="F:zinc ion binding"/>
    <property type="evidence" value="ECO:0007669"/>
    <property type="project" value="UniProtKB-UniRule"/>
</dbReference>
<keyword evidence="3 15" id="KW-1003">Cell membrane</keyword>
<dbReference type="Pfam" id="PF17862">
    <property type="entry name" value="AAA_lid_3"/>
    <property type="match status" value="1"/>
</dbReference>
<dbReference type="HAMAP" id="MF_01458">
    <property type="entry name" value="FtsH"/>
    <property type="match status" value="1"/>
</dbReference>
<evidence type="ECO:0000313" key="19">
    <source>
        <dbReference type="Proteomes" id="UP000006546"/>
    </source>
</evidence>
<dbReference type="Pfam" id="PF00004">
    <property type="entry name" value="AAA"/>
    <property type="match status" value="1"/>
</dbReference>
<dbReference type="InterPro" id="IPR027417">
    <property type="entry name" value="P-loop_NTPase"/>
</dbReference>
<evidence type="ECO:0000256" key="4">
    <source>
        <dbReference type="ARBA" id="ARBA00022670"/>
    </source>
</evidence>
<evidence type="ECO:0000256" key="3">
    <source>
        <dbReference type="ARBA" id="ARBA00022475"/>
    </source>
</evidence>
<gene>
    <name evidence="15" type="primary">ftsH</name>
    <name evidence="18" type="ordered locus">Trebr_1768</name>
</gene>
<evidence type="ECO:0000256" key="14">
    <source>
        <dbReference type="ARBA" id="ARBA00061570"/>
    </source>
</evidence>
<dbReference type="InterPro" id="IPR037219">
    <property type="entry name" value="Peptidase_M41-like"/>
</dbReference>
<dbReference type="STRING" id="906968.Trebr_1768"/>
<dbReference type="EMBL" id="CP002696">
    <property type="protein sequence ID" value="AEE17190.1"/>
    <property type="molecule type" value="Genomic_DNA"/>
</dbReference>
<name>F4LQI1_TREBD</name>
<dbReference type="InterPro" id="IPR003959">
    <property type="entry name" value="ATPase_AAA_core"/>
</dbReference>
<dbReference type="InterPro" id="IPR041569">
    <property type="entry name" value="AAA_lid_3"/>
</dbReference>
<dbReference type="Gene3D" id="1.20.58.760">
    <property type="entry name" value="Peptidase M41"/>
    <property type="match status" value="1"/>
</dbReference>
<feature type="domain" description="AAA+ ATPase" evidence="17">
    <location>
        <begin position="200"/>
        <end position="339"/>
    </location>
</feature>
<reference evidence="19" key="1">
    <citation type="submission" date="2011-04" db="EMBL/GenBank/DDBJ databases">
        <title>The complete genome of Treponema brennaborense DSM 12168.</title>
        <authorList>
            <person name="Lucas S."/>
            <person name="Han J."/>
            <person name="Lapidus A."/>
            <person name="Bruce D."/>
            <person name="Goodwin L."/>
            <person name="Pitluck S."/>
            <person name="Peters L."/>
            <person name="Kyrpides N."/>
            <person name="Mavromatis K."/>
            <person name="Ivanova N."/>
            <person name="Mikhailova N."/>
            <person name="Pagani I."/>
            <person name="Teshima H."/>
            <person name="Detter J.C."/>
            <person name="Tapia R."/>
            <person name="Han C."/>
            <person name="Land M."/>
            <person name="Hauser L."/>
            <person name="Markowitz V."/>
            <person name="Cheng J.-F."/>
            <person name="Hugenholtz P."/>
            <person name="Woyke T."/>
            <person name="Wu D."/>
            <person name="Gronow S."/>
            <person name="Wellnitz S."/>
            <person name="Brambilla E."/>
            <person name="Klenk H.-P."/>
            <person name="Eisen J.A."/>
        </authorList>
    </citation>
    <scope>NUCLEOTIDE SEQUENCE [LARGE SCALE GENOMIC DNA]</scope>
    <source>
        <strain evidence="19">DSM 12168 / CIP 105900 / DD5/3</strain>
    </source>
</reference>
<evidence type="ECO:0000313" key="18">
    <source>
        <dbReference type="EMBL" id="AEE17190.1"/>
    </source>
</evidence>
<evidence type="ECO:0000256" key="5">
    <source>
        <dbReference type="ARBA" id="ARBA00022692"/>
    </source>
</evidence>
<dbReference type="NCBIfam" id="TIGR01241">
    <property type="entry name" value="FtsH_fam"/>
    <property type="match status" value="1"/>
</dbReference>
<dbReference type="Gene3D" id="1.10.8.60">
    <property type="match status" value="1"/>
</dbReference>
<comment type="similarity">
    <text evidence="16">Belongs to the AAA ATPase family.</text>
</comment>
<dbReference type="Gene3D" id="3.40.50.300">
    <property type="entry name" value="P-loop containing nucleotide triphosphate hydrolases"/>
    <property type="match status" value="1"/>
</dbReference>
<evidence type="ECO:0000259" key="17">
    <source>
        <dbReference type="SMART" id="SM00382"/>
    </source>
</evidence>
<dbReference type="GO" id="GO:0005524">
    <property type="term" value="F:ATP binding"/>
    <property type="evidence" value="ECO:0007669"/>
    <property type="project" value="UniProtKB-UniRule"/>
</dbReference>
<organism evidence="18 19">
    <name type="scientific">Treponema brennaborense (strain DSM 12168 / CIP 105900 / DD5/3)</name>
    <dbReference type="NCBI Taxonomy" id="906968"/>
    <lineage>
        <taxon>Bacteria</taxon>
        <taxon>Pseudomonadati</taxon>
        <taxon>Spirochaetota</taxon>
        <taxon>Spirochaetia</taxon>
        <taxon>Spirochaetales</taxon>
        <taxon>Treponemataceae</taxon>
        <taxon>Treponema</taxon>
    </lineage>
</organism>
<evidence type="ECO:0000256" key="1">
    <source>
        <dbReference type="ARBA" id="ARBA00004370"/>
    </source>
</evidence>
<dbReference type="Pfam" id="PF01434">
    <property type="entry name" value="Peptidase_M41"/>
    <property type="match status" value="1"/>
</dbReference>
<comment type="function">
    <text evidence="15">Acts as a processive, ATP-dependent zinc metallopeptidase for both cytoplasmic and membrane proteins. Plays a role in the quality control of integral membrane proteins.</text>
</comment>
<keyword evidence="13 15" id="KW-0472">Membrane</keyword>
<feature type="binding site" evidence="15">
    <location>
        <begin position="208"/>
        <end position="215"/>
    </location>
    <ligand>
        <name>ATP</name>
        <dbReference type="ChEBI" id="CHEBI:30616"/>
    </ligand>
</feature>
<evidence type="ECO:0000256" key="11">
    <source>
        <dbReference type="ARBA" id="ARBA00022989"/>
    </source>
</evidence>
<keyword evidence="7 15" id="KW-0547">Nucleotide-binding</keyword>
<evidence type="ECO:0000256" key="15">
    <source>
        <dbReference type="HAMAP-Rule" id="MF_01458"/>
    </source>
</evidence>
<dbReference type="PANTHER" id="PTHR23076:SF97">
    <property type="entry name" value="ATP-DEPENDENT ZINC METALLOPROTEASE YME1L1"/>
    <property type="match status" value="1"/>
</dbReference>
<comment type="cofactor">
    <cofactor evidence="15">
        <name>Zn(2+)</name>
        <dbReference type="ChEBI" id="CHEBI:29105"/>
    </cofactor>
    <text evidence="15">Binds 1 zinc ion per subunit.</text>
</comment>
<feature type="transmembrane region" description="Helical" evidence="15">
    <location>
        <begin position="120"/>
        <end position="138"/>
    </location>
</feature>
<dbReference type="GO" id="GO:0016887">
    <property type="term" value="F:ATP hydrolysis activity"/>
    <property type="evidence" value="ECO:0007669"/>
    <property type="project" value="UniProtKB-UniRule"/>
</dbReference>
<comment type="subcellular location">
    <subcellularLocation>
        <location evidence="15">Cell inner membrane</location>
        <topology evidence="15">Multi-pass membrane protein</topology>
        <orientation evidence="15">Cytoplasmic side</orientation>
    </subcellularLocation>
    <subcellularLocation>
        <location evidence="1">Membrane</location>
    </subcellularLocation>
</comment>
<keyword evidence="8 15" id="KW-0378">Hydrolase</keyword>
<evidence type="ECO:0000256" key="12">
    <source>
        <dbReference type="ARBA" id="ARBA00023049"/>
    </source>
</evidence>
<dbReference type="AlphaFoldDB" id="F4LQI1"/>
<keyword evidence="15" id="KW-0997">Cell inner membrane</keyword>
<dbReference type="PANTHER" id="PTHR23076">
    <property type="entry name" value="METALLOPROTEASE M41 FTSH"/>
    <property type="match status" value="1"/>
</dbReference>
<evidence type="ECO:0000256" key="2">
    <source>
        <dbReference type="ARBA" id="ARBA00010044"/>
    </source>
</evidence>
<comment type="similarity">
    <text evidence="14 15">In the central section; belongs to the AAA ATPase family.</text>
</comment>
<comment type="similarity">
    <text evidence="2 15">In the C-terminal section; belongs to the peptidase M41 family.</text>
</comment>
<feature type="binding site" evidence="15">
    <location>
        <position position="506"/>
    </location>
    <ligand>
        <name>Zn(2+)</name>
        <dbReference type="ChEBI" id="CHEBI:29105"/>
        <note>catalytic</note>
    </ligand>
</feature>
<evidence type="ECO:0000256" key="13">
    <source>
        <dbReference type="ARBA" id="ARBA00023136"/>
    </source>
</evidence>
<dbReference type="SMART" id="SM00382">
    <property type="entry name" value="AAA"/>
    <property type="match status" value="1"/>
</dbReference>
<dbReference type="FunFam" id="3.40.50.300:FF:000001">
    <property type="entry name" value="ATP-dependent zinc metalloprotease FtsH"/>
    <property type="match status" value="1"/>
</dbReference>
<dbReference type="HOGENOM" id="CLU_000688_16_2_12"/>
<keyword evidence="11 15" id="KW-1133">Transmembrane helix</keyword>
<dbReference type="InterPro" id="IPR000642">
    <property type="entry name" value="Peptidase_M41"/>
</dbReference>
<dbReference type="FunFam" id="1.20.58.760:FF:000001">
    <property type="entry name" value="ATP-dependent zinc metalloprotease FtsH"/>
    <property type="match status" value="1"/>
</dbReference>
<dbReference type="GO" id="GO:0006508">
    <property type="term" value="P:proteolysis"/>
    <property type="evidence" value="ECO:0007669"/>
    <property type="project" value="UniProtKB-KW"/>
</dbReference>
<dbReference type="OrthoDB" id="9809379at2"/>
<dbReference type="GO" id="GO:0030163">
    <property type="term" value="P:protein catabolic process"/>
    <property type="evidence" value="ECO:0007669"/>
    <property type="project" value="UniProtKB-UniRule"/>
</dbReference>
<feature type="binding site" evidence="15">
    <location>
        <position position="434"/>
    </location>
    <ligand>
        <name>Zn(2+)</name>
        <dbReference type="ChEBI" id="CHEBI:29105"/>
        <note>catalytic</note>
    </ligand>
</feature>
<dbReference type="EC" id="3.4.24.-" evidence="15"/>
<dbReference type="InterPro" id="IPR011546">
    <property type="entry name" value="Pept_M41_FtsH_extracell"/>
</dbReference>
<protein>
    <recommendedName>
        <fullName evidence="15">ATP-dependent zinc metalloprotease FtsH</fullName>
        <ecNumber evidence="15">3.4.24.-</ecNumber>
    </recommendedName>
</protein>
<dbReference type="FunFam" id="1.10.8.60:FF:000001">
    <property type="entry name" value="ATP-dependent zinc metalloprotease FtsH"/>
    <property type="match status" value="1"/>
</dbReference>
<dbReference type="GO" id="GO:0005886">
    <property type="term" value="C:plasma membrane"/>
    <property type="evidence" value="ECO:0007669"/>
    <property type="project" value="UniProtKB-SubCell"/>
</dbReference>
<evidence type="ECO:0000256" key="9">
    <source>
        <dbReference type="ARBA" id="ARBA00022833"/>
    </source>
</evidence>
<dbReference type="InterPro" id="IPR003593">
    <property type="entry name" value="AAA+_ATPase"/>
</dbReference>
<dbReference type="GO" id="GO:0004176">
    <property type="term" value="F:ATP-dependent peptidase activity"/>
    <property type="evidence" value="ECO:0007669"/>
    <property type="project" value="InterPro"/>
</dbReference>
<sequence length="616" mass="67402">MNNKISPQPVKKGNFGFMFFVVVLIGAGIFFILNGQNARFPEISYSEFLAEIKNGSVTEVKITDERIIEGVARSSNFSQGASKSYFKTVIPYGDTQLMPLLAEHNVVVVGAESSTGFFRAILDFLPIIIMVFFFIFIFRQNASQSAKGMQFGRSRARVYSGGKKITFADVAGQEEAKNELSDVIDFLKNPQKYLDMGAKIPTGILLVGNPGTGKTLLARAVAGEAGVAFLHISGSDFVEMFVGVGASRVRDLFEQGRRMAPAIIFIDEIDAVGRARGAGLGGGHDEREQTLNQMLVEMDGFESKDGVIILAATNRPDVLDPALLRPGRFDRQVTVSLPDIKEREAILGVHAAKIPLGDDVDLKRVARSTPGMSGADLASLVNEAVLFAAGKNQRNVTSVEFEEARDKLLMGVARKSMVLPETEKRMTACHEAGHALPYYYLEHVSPLHKVSIIPRGRALGVTVGIPEEDSYSHTGSWLHDQLVVLYGGYAAEKLTYGDTTTGTQNDIERATELARKMVCEWGMSPDIGAISYGQEEEPIFMGRDIARHKSYSEETSCKIDAAVARILDTAYRNAYDLLEAHRDQLTALTDALVDRETMDDADIRALLGFEPRPAKA</sequence>
<evidence type="ECO:0000256" key="10">
    <source>
        <dbReference type="ARBA" id="ARBA00022840"/>
    </source>
</evidence>
<feature type="transmembrane region" description="Helical" evidence="15">
    <location>
        <begin position="15"/>
        <end position="33"/>
    </location>
</feature>
<keyword evidence="9 15" id="KW-0862">Zinc</keyword>
<feature type="active site" evidence="15">
    <location>
        <position position="431"/>
    </location>
</feature>
<keyword evidence="4 15" id="KW-0645">Protease</keyword>
<accession>F4LQI1</accession>
<evidence type="ECO:0000256" key="8">
    <source>
        <dbReference type="ARBA" id="ARBA00022801"/>
    </source>
</evidence>
<dbReference type="InterPro" id="IPR005936">
    <property type="entry name" value="FtsH"/>
</dbReference>
<dbReference type="PROSITE" id="PS00674">
    <property type="entry name" value="AAA"/>
    <property type="match status" value="1"/>
</dbReference>
<dbReference type="InterPro" id="IPR003960">
    <property type="entry name" value="ATPase_AAA_CS"/>
</dbReference>
<keyword evidence="5 15" id="KW-0812">Transmembrane</keyword>
<dbReference type="SUPFAM" id="SSF140990">
    <property type="entry name" value="FtsH protease domain-like"/>
    <property type="match status" value="1"/>
</dbReference>
<dbReference type="CDD" id="cd19501">
    <property type="entry name" value="RecA-like_FtsH"/>
    <property type="match status" value="1"/>
</dbReference>
<evidence type="ECO:0000256" key="6">
    <source>
        <dbReference type="ARBA" id="ARBA00022723"/>
    </source>
</evidence>
<dbReference type="Gene3D" id="3.30.720.210">
    <property type="match status" value="1"/>
</dbReference>
<evidence type="ECO:0000256" key="7">
    <source>
        <dbReference type="ARBA" id="ARBA00022741"/>
    </source>
</evidence>
<dbReference type="GO" id="GO:0004222">
    <property type="term" value="F:metalloendopeptidase activity"/>
    <property type="evidence" value="ECO:0007669"/>
    <property type="project" value="InterPro"/>
</dbReference>
<dbReference type="Pfam" id="PF06480">
    <property type="entry name" value="FtsH_ext"/>
    <property type="match status" value="1"/>
</dbReference>
<keyword evidence="6 15" id="KW-0479">Metal-binding</keyword>
<keyword evidence="19" id="KW-1185">Reference proteome</keyword>
<keyword evidence="10 15" id="KW-0067">ATP-binding</keyword>
<keyword evidence="12 15" id="KW-0482">Metalloprotease</keyword>
<dbReference type="Proteomes" id="UP000006546">
    <property type="component" value="Chromosome"/>
</dbReference>
<comment type="subunit">
    <text evidence="15">Homohexamer.</text>
</comment>